<dbReference type="Proteomes" id="UP000492821">
    <property type="component" value="Unassembled WGS sequence"/>
</dbReference>
<dbReference type="AlphaFoldDB" id="A0A7E4UPT2"/>
<proteinExistence type="predicted"/>
<evidence type="ECO:0000313" key="2">
    <source>
        <dbReference type="Proteomes" id="UP000492821"/>
    </source>
</evidence>
<dbReference type="WBParaSite" id="Pan_g11362.t1">
    <property type="protein sequence ID" value="Pan_g11362.t1"/>
    <property type="gene ID" value="Pan_g11362"/>
</dbReference>
<reference evidence="3" key="2">
    <citation type="submission" date="2020-10" db="UniProtKB">
        <authorList>
            <consortium name="WormBaseParasite"/>
        </authorList>
    </citation>
    <scope>IDENTIFICATION</scope>
</reference>
<accession>A0A7E4UPT2</accession>
<protein>
    <submittedName>
        <fullName evidence="3">Uncharacterized protein</fullName>
    </submittedName>
</protein>
<name>A0A7E4UPT2_PANRE</name>
<evidence type="ECO:0000256" key="1">
    <source>
        <dbReference type="SAM" id="MobiDB-lite"/>
    </source>
</evidence>
<sequence length="94" mass="10162">MFNNSTPDRSRTSFRPSISAQKPAPSRSVYKEPLFPAPRKPSSGFCQTAPTPGTHFNGGSNWSIAVTVTVVDVNTIHQKVPFSTMGDPLRDGCP</sequence>
<feature type="compositionally biased region" description="Polar residues" evidence="1">
    <location>
        <begin position="1"/>
        <end position="20"/>
    </location>
</feature>
<organism evidence="2 3">
    <name type="scientific">Panagrellus redivivus</name>
    <name type="common">Microworm</name>
    <dbReference type="NCBI Taxonomy" id="6233"/>
    <lineage>
        <taxon>Eukaryota</taxon>
        <taxon>Metazoa</taxon>
        <taxon>Ecdysozoa</taxon>
        <taxon>Nematoda</taxon>
        <taxon>Chromadorea</taxon>
        <taxon>Rhabditida</taxon>
        <taxon>Tylenchina</taxon>
        <taxon>Panagrolaimomorpha</taxon>
        <taxon>Panagrolaimoidea</taxon>
        <taxon>Panagrolaimidae</taxon>
        <taxon>Panagrellus</taxon>
    </lineage>
</organism>
<feature type="region of interest" description="Disordered" evidence="1">
    <location>
        <begin position="1"/>
        <end position="58"/>
    </location>
</feature>
<keyword evidence="2" id="KW-1185">Reference proteome</keyword>
<reference evidence="2" key="1">
    <citation type="journal article" date="2013" name="Genetics">
        <title>The draft genome and transcriptome of Panagrellus redivivus are shaped by the harsh demands of a free-living lifestyle.</title>
        <authorList>
            <person name="Srinivasan J."/>
            <person name="Dillman A.R."/>
            <person name="Macchietto M.G."/>
            <person name="Heikkinen L."/>
            <person name="Lakso M."/>
            <person name="Fracchia K.M."/>
            <person name="Antoshechkin I."/>
            <person name="Mortazavi A."/>
            <person name="Wong G."/>
            <person name="Sternberg P.W."/>
        </authorList>
    </citation>
    <scope>NUCLEOTIDE SEQUENCE [LARGE SCALE GENOMIC DNA]</scope>
    <source>
        <strain evidence="2">MT8872</strain>
    </source>
</reference>
<evidence type="ECO:0000313" key="3">
    <source>
        <dbReference type="WBParaSite" id="Pan_g11362.t1"/>
    </source>
</evidence>